<keyword evidence="10" id="KW-0067">ATP-binding</keyword>
<keyword evidence="6" id="KW-0597">Phosphoprotein</keyword>
<dbReference type="SUPFAM" id="SSF56784">
    <property type="entry name" value="HAD-like"/>
    <property type="match status" value="1"/>
</dbReference>
<evidence type="ECO:0000256" key="14">
    <source>
        <dbReference type="ARBA" id="ARBA00023053"/>
    </source>
</evidence>
<dbReference type="EC" id="7.2.2.13" evidence="20"/>
<dbReference type="PANTHER" id="PTHR43294">
    <property type="entry name" value="SODIUM/POTASSIUM-TRANSPORTING ATPASE SUBUNIT ALPHA"/>
    <property type="match status" value="1"/>
</dbReference>
<evidence type="ECO:0000256" key="17">
    <source>
        <dbReference type="ARBA" id="ARBA00023201"/>
    </source>
</evidence>
<dbReference type="InterPro" id="IPR008250">
    <property type="entry name" value="ATPase_P-typ_transduc_dom_A_sf"/>
</dbReference>
<dbReference type="Pfam" id="PF00122">
    <property type="entry name" value="E1-E2_ATPase"/>
    <property type="match status" value="1"/>
</dbReference>
<dbReference type="STRING" id="158441.A0A226E107"/>
<dbReference type="GO" id="GO:0036376">
    <property type="term" value="P:sodium ion export across plasma membrane"/>
    <property type="evidence" value="ECO:0007669"/>
    <property type="project" value="TreeGrafter"/>
</dbReference>
<evidence type="ECO:0000256" key="20">
    <source>
        <dbReference type="ARBA" id="ARBA00039096"/>
    </source>
</evidence>
<keyword evidence="3" id="KW-0813">Transport</keyword>
<dbReference type="InterPro" id="IPR023214">
    <property type="entry name" value="HAD_sf"/>
</dbReference>
<dbReference type="EMBL" id="LNIX01000007">
    <property type="protein sequence ID" value="OXA51412.1"/>
    <property type="molecule type" value="Genomic_DNA"/>
</dbReference>
<dbReference type="SFLD" id="SFLDF00027">
    <property type="entry name" value="p-type_atpase"/>
    <property type="match status" value="1"/>
</dbReference>
<evidence type="ECO:0000256" key="2">
    <source>
        <dbReference type="ARBA" id="ARBA00006934"/>
    </source>
</evidence>
<keyword evidence="17" id="KW-0739">Sodium transport</keyword>
<evidence type="ECO:0000256" key="10">
    <source>
        <dbReference type="ARBA" id="ARBA00022840"/>
    </source>
</evidence>
<dbReference type="SFLD" id="SFLDG00002">
    <property type="entry name" value="C1.7:_P-type_atpase_like"/>
    <property type="match status" value="1"/>
</dbReference>
<evidence type="ECO:0000256" key="8">
    <source>
        <dbReference type="ARBA" id="ARBA00022692"/>
    </source>
</evidence>
<feature type="transmembrane region" description="Helical" evidence="22">
    <location>
        <begin position="173"/>
        <end position="195"/>
    </location>
</feature>
<dbReference type="SUPFAM" id="SSF81653">
    <property type="entry name" value="Calcium ATPase, transduction domain A"/>
    <property type="match status" value="1"/>
</dbReference>
<keyword evidence="5" id="KW-0633">Potassium transport</keyword>
<dbReference type="PRINTS" id="PR00119">
    <property type="entry name" value="CATATPASE"/>
</dbReference>
<dbReference type="Gene3D" id="1.20.1110.10">
    <property type="entry name" value="Calcium-transporting ATPase, transmembrane domain"/>
    <property type="match status" value="1"/>
</dbReference>
<dbReference type="OrthoDB" id="10434077at2759"/>
<dbReference type="InterPro" id="IPR050510">
    <property type="entry name" value="Cation_transp_ATPase_P-type"/>
</dbReference>
<dbReference type="GO" id="GO:1902600">
    <property type="term" value="P:proton transmembrane transport"/>
    <property type="evidence" value="ECO:0007669"/>
    <property type="project" value="TreeGrafter"/>
</dbReference>
<keyword evidence="16 22" id="KW-0472">Membrane</keyword>
<dbReference type="GO" id="GO:1990573">
    <property type="term" value="P:potassium ion import across plasma membrane"/>
    <property type="evidence" value="ECO:0007669"/>
    <property type="project" value="TreeGrafter"/>
</dbReference>
<dbReference type="Gene3D" id="3.40.50.1000">
    <property type="entry name" value="HAD superfamily/HAD-like"/>
    <property type="match status" value="1"/>
</dbReference>
<evidence type="ECO:0000256" key="11">
    <source>
        <dbReference type="ARBA" id="ARBA00022958"/>
    </source>
</evidence>
<feature type="transmembrane region" description="Helical" evidence="22">
    <location>
        <begin position="12"/>
        <end position="29"/>
    </location>
</feature>
<dbReference type="FunFam" id="1.20.1110.10:FF:000095">
    <property type="entry name" value="Sodium/potassium-transporting ATPase subunit alpha-1"/>
    <property type="match status" value="1"/>
</dbReference>
<organism evidence="24 25">
    <name type="scientific">Folsomia candida</name>
    <name type="common">Springtail</name>
    <dbReference type="NCBI Taxonomy" id="158441"/>
    <lineage>
        <taxon>Eukaryota</taxon>
        <taxon>Metazoa</taxon>
        <taxon>Ecdysozoa</taxon>
        <taxon>Arthropoda</taxon>
        <taxon>Hexapoda</taxon>
        <taxon>Collembola</taxon>
        <taxon>Entomobryomorpha</taxon>
        <taxon>Isotomoidea</taxon>
        <taxon>Isotomidae</taxon>
        <taxon>Proisotominae</taxon>
        <taxon>Folsomia</taxon>
    </lineage>
</organism>
<evidence type="ECO:0000256" key="22">
    <source>
        <dbReference type="SAM" id="Phobius"/>
    </source>
</evidence>
<evidence type="ECO:0000313" key="25">
    <source>
        <dbReference type="Proteomes" id="UP000198287"/>
    </source>
</evidence>
<dbReference type="GO" id="GO:0016887">
    <property type="term" value="F:ATP hydrolysis activity"/>
    <property type="evidence" value="ECO:0007669"/>
    <property type="project" value="InterPro"/>
</dbReference>
<keyword evidence="4" id="KW-1003">Cell membrane</keyword>
<dbReference type="NCBIfam" id="TIGR01106">
    <property type="entry name" value="ATPase-IIC_X-K"/>
    <property type="match status" value="1"/>
</dbReference>
<dbReference type="InterPro" id="IPR001757">
    <property type="entry name" value="P_typ_ATPase"/>
</dbReference>
<evidence type="ECO:0000256" key="15">
    <source>
        <dbReference type="ARBA" id="ARBA00023065"/>
    </source>
</evidence>
<dbReference type="SUPFAM" id="SSF81660">
    <property type="entry name" value="Metal cation-transporting ATPase, ATP-binding domain N"/>
    <property type="match status" value="1"/>
</dbReference>
<evidence type="ECO:0000256" key="9">
    <source>
        <dbReference type="ARBA" id="ARBA00022741"/>
    </source>
</evidence>
<feature type="transmembrane region" description="Helical" evidence="22">
    <location>
        <begin position="201"/>
        <end position="220"/>
    </location>
</feature>
<dbReference type="AlphaFoldDB" id="A0A226E107"/>
<dbReference type="GO" id="GO:0006883">
    <property type="term" value="P:intracellular sodium ion homeostasis"/>
    <property type="evidence" value="ECO:0007669"/>
    <property type="project" value="TreeGrafter"/>
</dbReference>
<evidence type="ECO:0000256" key="4">
    <source>
        <dbReference type="ARBA" id="ARBA00022475"/>
    </source>
</evidence>
<dbReference type="GO" id="GO:0005391">
    <property type="term" value="F:P-type sodium:potassium-exchanging transporter activity"/>
    <property type="evidence" value="ECO:0007669"/>
    <property type="project" value="UniProtKB-EC"/>
</dbReference>
<dbReference type="GO" id="GO:0005524">
    <property type="term" value="F:ATP binding"/>
    <property type="evidence" value="ECO:0007669"/>
    <property type="project" value="UniProtKB-KW"/>
</dbReference>
<dbReference type="Gene3D" id="3.40.1110.10">
    <property type="entry name" value="Calcium-transporting ATPase, cytoplasmic domain N"/>
    <property type="match status" value="1"/>
</dbReference>
<accession>A0A226E107</accession>
<dbReference type="Pfam" id="PF13246">
    <property type="entry name" value="Cation_ATPase"/>
    <property type="match status" value="1"/>
</dbReference>
<dbReference type="GO" id="GO:0005886">
    <property type="term" value="C:plasma membrane"/>
    <property type="evidence" value="ECO:0007669"/>
    <property type="project" value="UniProtKB-SubCell"/>
</dbReference>
<dbReference type="Pfam" id="PF00690">
    <property type="entry name" value="Cation_ATPase_N"/>
    <property type="match status" value="1"/>
</dbReference>
<reference evidence="24 25" key="1">
    <citation type="submission" date="2015-12" db="EMBL/GenBank/DDBJ databases">
        <title>The genome of Folsomia candida.</title>
        <authorList>
            <person name="Faddeeva A."/>
            <person name="Derks M.F."/>
            <person name="Anvar Y."/>
            <person name="Smit S."/>
            <person name="Van Straalen N."/>
            <person name="Roelofs D."/>
        </authorList>
    </citation>
    <scope>NUCLEOTIDE SEQUENCE [LARGE SCALE GENOMIC DNA]</scope>
    <source>
        <strain evidence="24 25">VU population</strain>
        <tissue evidence="24">Whole body</tissue>
    </source>
</reference>
<dbReference type="InterPro" id="IPR044492">
    <property type="entry name" value="P_typ_ATPase_HD_dom"/>
</dbReference>
<dbReference type="InterPro" id="IPR023298">
    <property type="entry name" value="ATPase_P-typ_TM_dom_sf"/>
</dbReference>
<name>A0A226E107_FOLCA</name>
<dbReference type="NCBIfam" id="TIGR01494">
    <property type="entry name" value="ATPase_P-type"/>
    <property type="match status" value="2"/>
</dbReference>
<evidence type="ECO:0000256" key="5">
    <source>
        <dbReference type="ARBA" id="ARBA00022538"/>
    </source>
</evidence>
<keyword evidence="8 22" id="KW-0812">Transmembrane</keyword>
<keyword evidence="13 22" id="KW-1133">Transmembrane helix</keyword>
<dbReference type="PRINTS" id="PR00121">
    <property type="entry name" value="NAKATPASE"/>
</dbReference>
<keyword evidence="9" id="KW-0547">Nucleotide-binding</keyword>
<dbReference type="Proteomes" id="UP000198287">
    <property type="component" value="Unassembled WGS sequence"/>
</dbReference>
<comment type="subcellular location">
    <subcellularLocation>
        <location evidence="1">Cell membrane</location>
        <topology evidence="1">Multi-pass membrane protein</topology>
    </subcellularLocation>
</comment>
<evidence type="ECO:0000256" key="3">
    <source>
        <dbReference type="ARBA" id="ARBA00022448"/>
    </source>
</evidence>
<dbReference type="PROSITE" id="PS00154">
    <property type="entry name" value="ATPASE_E1_E2"/>
    <property type="match status" value="1"/>
</dbReference>
<evidence type="ECO:0000256" key="1">
    <source>
        <dbReference type="ARBA" id="ARBA00004651"/>
    </source>
</evidence>
<evidence type="ECO:0000256" key="18">
    <source>
        <dbReference type="ARBA" id="ARBA00037422"/>
    </source>
</evidence>
<keyword evidence="15" id="KW-0406">Ion transport</keyword>
<comment type="subunit">
    <text evidence="19">The sodium/potassium-transporting ATPase is composed of a catalytic alpha subunit, an auxiliary non-catalytic beta subunit and an additional regulatory subunit.</text>
</comment>
<comment type="function">
    <text evidence="18">This is the catalytic component of the active enzyme, which catalyzes the hydrolysis of ATP coupled with the exchange of sodium and potassium ions across the plasma membrane. This action creates the electrochemical gradient of sodium and potassium ions, providing the energy for active transport of various nutrients.</text>
</comment>
<protein>
    <recommendedName>
        <fullName evidence="20">Na(+)/K(+)-exchanging ATPase</fullName>
        <ecNumber evidence="20">7.2.2.13</ecNumber>
    </recommendedName>
</protein>
<evidence type="ECO:0000256" key="6">
    <source>
        <dbReference type="ARBA" id="ARBA00022553"/>
    </source>
</evidence>
<feature type="transmembrane region" description="Helical" evidence="22">
    <location>
        <begin position="1047"/>
        <end position="1070"/>
    </location>
</feature>
<proteinExistence type="inferred from homology"/>
<dbReference type="InterPro" id="IPR023299">
    <property type="entry name" value="ATPase_P-typ_cyto_dom_N"/>
</dbReference>
<evidence type="ECO:0000256" key="12">
    <source>
        <dbReference type="ARBA" id="ARBA00022967"/>
    </source>
</evidence>
<keyword evidence="12" id="KW-1278">Translocase</keyword>
<comment type="similarity">
    <text evidence="2">Belongs to the cation transport ATPase (P-type) (TC 3.A.3) family. Type IIC subfamily.</text>
</comment>
<dbReference type="GO" id="GO:0030007">
    <property type="term" value="P:intracellular potassium ion homeostasis"/>
    <property type="evidence" value="ECO:0007669"/>
    <property type="project" value="TreeGrafter"/>
</dbReference>
<dbReference type="PANTHER" id="PTHR43294:SF13">
    <property type="entry name" value="SODIUM_POTASSIUM-TRANSPORTING ATPASE SUBUNIT ALPHA"/>
    <property type="match status" value="1"/>
</dbReference>
<dbReference type="OMA" id="CSRAKFK"/>
<dbReference type="InterPro" id="IPR006068">
    <property type="entry name" value="ATPase_P-typ_cation-transptr_C"/>
</dbReference>
<gene>
    <name evidence="24" type="ORF">Fcan01_13426</name>
</gene>
<evidence type="ECO:0000256" key="19">
    <source>
        <dbReference type="ARBA" id="ARBA00038795"/>
    </source>
</evidence>
<feature type="region of interest" description="Disordered" evidence="21">
    <location>
        <begin position="480"/>
        <end position="500"/>
    </location>
</feature>
<evidence type="ECO:0000256" key="16">
    <source>
        <dbReference type="ARBA" id="ARBA00023136"/>
    </source>
</evidence>
<dbReference type="InterPro" id="IPR018303">
    <property type="entry name" value="ATPase_P-typ_P_site"/>
</dbReference>
<evidence type="ECO:0000256" key="21">
    <source>
        <dbReference type="SAM" id="MobiDB-lite"/>
    </source>
</evidence>
<sequence>MHQVWDSASSVMLFLGWITFGIRIPSYLVESFDLISSIYFDNIFHRRLLLLPTTPTVSLSHPIPSSTTTNSIILRWWFASKANAYKKNIEQFQLDDLKEGPEDEEWFSDEHRVPLKRLLDRYGSNMTHGLDPVQVVKNRLKYGTNTFETSNSMPTYTEGAKVIKSFFFGLNTLIWLCAVLSLSTSAVIGFFYQGHSYGAELLFGTALILVTIISGFSFYYQEFKSARTMKSFNQLITPHFAMVKRDGHFKEVFVDELVVGDIVKLTYGDIIPADIRLIECHEFFVDNSSLTGESDPKRRHSICTDNDPMESKNLVFYSTGAVEGHAKGVVVAVGSNTVMGKMVQLAGSVEAKKAKSPIVSEIENFIKIISIRSLVVGLIFFFIALALQFSWQDCVSFFTEIIVASIPEGLNLTCTMLLVMMAKSMASKHCLVKNLHALETLASCAVLITDKTGTLTQNKMSIAHLWFNDKFAEADTSEFVGGGESSEGDPGADNKSEKKTFNKLDPSFKALARVARLCSRAKFKPMQGDVPIFRRQVNGDASESAILRFMETQFKNVKKYRTKHKILCEIPFNSRTRYQVFVHEIAEKNHISQHFVSIKGAPEEVLKLCDRILINETEFPLTNIWRNQVEQAIQRLGSLGERVIGFGDCMLPQDKYNESFSYISDKPEFLNSGLRFVGLMSMIDPPRAAVPDAIRKCRNAGVRVVMVSGDHPTTAVAIGRVVGIIAEGNETLQELSDRKQLPPDQISPARVNVAVVTGSELKRMDSSQLEAILTSNKELIFARTNPEQKFKIVEAFQKLGHLVALSGDGVNDANSLKKADIGISMGITGTEVTKAISDMVLLDDNFTSVVDGIEEGRRGFENLKKILAYSLADNVAEMWSFMLCIVLKIPLPLGTMAILLTVLGTDLFPSLSLMYETSETDTMRLKPRNPSKDKLITSQLITHTYLQVAVLEAVAGYFSYFATMASFGFMPLTLIGIRNQWENRFITDLQDSWGQEWTFPARKRLETYSQTAFFVAIVIMQVANVIICKTRRQSIFQKKMTNWTMNLSILVALGLTCGIIYIRPFASFFGMTSLKGIHWLLPLPFALFLIVFDELRRLFLRQSHEVCGTYHKMLSF</sequence>
<feature type="transmembrane region" description="Helical" evidence="22">
    <location>
        <begin position="1076"/>
        <end position="1092"/>
    </location>
</feature>
<evidence type="ECO:0000313" key="24">
    <source>
        <dbReference type="EMBL" id="OXA51412.1"/>
    </source>
</evidence>
<evidence type="ECO:0000256" key="7">
    <source>
        <dbReference type="ARBA" id="ARBA00022607"/>
    </source>
</evidence>
<feature type="transmembrane region" description="Helical" evidence="22">
    <location>
        <begin position="895"/>
        <end position="915"/>
    </location>
</feature>
<dbReference type="SUPFAM" id="SSF81665">
    <property type="entry name" value="Calcium ATPase, transmembrane domain M"/>
    <property type="match status" value="1"/>
</dbReference>
<keyword evidence="7" id="KW-0740">Sodium/potassium transport</keyword>
<keyword evidence="25" id="KW-1185">Reference proteome</keyword>
<keyword evidence="14" id="KW-0915">Sodium</keyword>
<feature type="transmembrane region" description="Helical" evidence="22">
    <location>
        <begin position="374"/>
        <end position="391"/>
    </location>
</feature>
<dbReference type="FunFam" id="3.40.50.1000:FF:000083">
    <property type="entry name" value="Sodium/potassium-transporting ATPase subunit alpha"/>
    <property type="match status" value="1"/>
</dbReference>
<dbReference type="Pfam" id="PF00689">
    <property type="entry name" value="Cation_ATPase_C"/>
    <property type="match status" value="1"/>
</dbReference>
<dbReference type="InterPro" id="IPR004014">
    <property type="entry name" value="ATPase_P-typ_cation-transptr_N"/>
</dbReference>
<dbReference type="InterPro" id="IPR005775">
    <property type="entry name" value="P-type_ATPase_IIC"/>
</dbReference>
<dbReference type="SFLD" id="SFLDS00003">
    <property type="entry name" value="Haloacid_Dehalogenase"/>
    <property type="match status" value="1"/>
</dbReference>
<dbReference type="Gene3D" id="2.70.150.10">
    <property type="entry name" value="Calcium-transporting ATPase, cytoplasmic transduction domain A"/>
    <property type="match status" value="1"/>
</dbReference>
<evidence type="ECO:0000259" key="23">
    <source>
        <dbReference type="SMART" id="SM00831"/>
    </source>
</evidence>
<feature type="domain" description="Cation-transporting P-type ATPase N-terminal" evidence="23">
    <location>
        <begin position="109"/>
        <end position="186"/>
    </location>
</feature>
<feature type="transmembrane region" description="Helical" evidence="22">
    <location>
        <begin position="1007"/>
        <end position="1027"/>
    </location>
</feature>
<dbReference type="SMART" id="SM00831">
    <property type="entry name" value="Cation_ATPase_N"/>
    <property type="match status" value="1"/>
</dbReference>
<keyword evidence="11" id="KW-0630">Potassium</keyword>
<dbReference type="InterPro" id="IPR036412">
    <property type="entry name" value="HAD-like_sf"/>
</dbReference>
<dbReference type="InterPro" id="IPR059000">
    <property type="entry name" value="ATPase_P-type_domA"/>
</dbReference>
<evidence type="ECO:0000256" key="13">
    <source>
        <dbReference type="ARBA" id="ARBA00022989"/>
    </source>
</evidence>
<comment type="caution">
    <text evidence="24">The sequence shown here is derived from an EMBL/GenBank/DDBJ whole genome shotgun (WGS) entry which is preliminary data.</text>
</comment>